<keyword evidence="2" id="KW-0813">Transport</keyword>
<dbReference type="EMBL" id="CAADFP010000257">
    <property type="protein sequence ID" value="VFK34287.1"/>
    <property type="molecule type" value="Genomic_DNA"/>
</dbReference>
<evidence type="ECO:0000256" key="2">
    <source>
        <dbReference type="ARBA" id="ARBA00022448"/>
    </source>
</evidence>
<feature type="transmembrane region" description="Helical" evidence="8">
    <location>
        <begin position="72"/>
        <end position="92"/>
    </location>
</feature>
<dbReference type="EMBL" id="CAADFM010000254">
    <property type="protein sequence ID" value="VFK20246.1"/>
    <property type="molecule type" value="Genomic_DNA"/>
</dbReference>
<accession>A0A450XYH2</accession>
<keyword evidence="4" id="KW-0997">Cell inner membrane</keyword>
<dbReference type="PANTHER" id="PTHR43357:SF4">
    <property type="entry name" value="INNER MEMBRANE ABC TRANSPORTER PERMEASE PROTEIN YDCV"/>
    <property type="match status" value="1"/>
</dbReference>
<evidence type="ECO:0000256" key="7">
    <source>
        <dbReference type="ARBA" id="ARBA00023136"/>
    </source>
</evidence>
<evidence type="ECO:0000313" key="9">
    <source>
        <dbReference type="EMBL" id="VFK20246.1"/>
    </source>
</evidence>
<evidence type="ECO:0008006" key="11">
    <source>
        <dbReference type="Google" id="ProtNLM"/>
    </source>
</evidence>
<feature type="transmembrane region" description="Helical" evidence="8">
    <location>
        <begin position="131"/>
        <end position="150"/>
    </location>
</feature>
<comment type="subcellular location">
    <subcellularLocation>
        <location evidence="1">Cell inner membrane</location>
        <topology evidence="1">Multi-pass membrane protein</topology>
    </subcellularLocation>
</comment>
<feature type="transmembrane region" description="Helical" evidence="8">
    <location>
        <begin position="99"/>
        <end position="125"/>
    </location>
</feature>
<dbReference type="GO" id="GO:0005886">
    <property type="term" value="C:plasma membrane"/>
    <property type="evidence" value="ECO:0007669"/>
    <property type="project" value="UniProtKB-SubCell"/>
</dbReference>
<evidence type="ECO:0000256" key="5">
    <source>
        <dbReference type="ARBA" id="ARBA00022692"/>
    </source>
</evidence>
<keyword evidence="5 8" id="KW-0812">Transmembrane</keyword>
<feature type="transmembrane region" description="Helical" evidence="8">
    <location>
        <begin position="12"/>
        <end position="35"/>
    </location>
</feature>
<evidence type="ECO:0000313" key="10">
    <source>
        <dbReference type="EMBL" id="VFK34287.1"/>
    </source>
</evidence>
<dbReference type="Gene3D" id="1.10.3720.10">
    <property type="entry name" value="MetI-like"/>
    <property type="match status" value="1"/>
</dbReference>
<evidence type="ECO:0000256" key="6">
    <source>
        <dbReference type="ARBA" id="ARBA00022989"/>
    </source>
</evidence>
<dbReference type="PANTHER" id="PTHR43357">
    <property type="entry name" value="INNER MEMBRANE ABC TRANSPORTER PERMEASE PROTEIN YDCV"/>
    <property type="match status" value="1"/>
</dbReference>
<gene>
    <name evidence="9" type="ORF">BECKLPF1236A_GA0070988_102544</name>
    <name evidence="10" type="ORF">BECKLPF1236C_GA0070990_102574</name>
</gene>
<dbReference type="InterPro" id="IPR035906">
    <property type="entry name" value="MetI-like_sf"/>
</dbReference>
<protein>
    <recommendedName>
        <fullName evidence="11">Binding-protein-dependent transport system inner membrane component</fullName>
    </recommendedName>
</protein>
<evidence type="ECO:0000256" key="3">
    <source>
        <dbReference type="ARBA" id="ARBA00022475"/>
    </source>
</evidence>
<keyword evidence="7 8" id="KW-0472">Membrane</keyword>
<proteinExistence type="predicted"/>
<dbReference type="SUPFAM" id="SSF161098">
    <property type="entry name" value="MetI-like"/>
    <property type="match status" value="1"/>
</dbReference>
<evidence type="ECO:0000256" key="8">
    <source>
        <dbReference type="SAM" id="Phobius"/>
    </source>
</evidence>
<evidence type="ECO:0000256" key="4">
    <source>
        <dbReference type="ARBA" id="ARBA00022519"/>
    </source>
</evidence>
<organism evidence="10">
    <name type="scientific">Candidatus Kentrum sp. LPFa</name>
    <dbReference type="NCBI Taxonomy" id="2126335"/>
    <lineage>
        <taxon>Bacteria</taxon>
        <taxon>Pseudomonadati</taxon>
        <taxon>Pseudomonadota</taxon>
        <taxon>Gammaproteobacteria</taxon>
        <taxon>Candidatus Kentrum</taxon>
    </lineage>
</organism>
<name>A0A450XYH2_9GAMM</name>
<evidence type="ECO:0000256" key="1">
    <source>
        <dbReference type="ARBA" id="ARBA00004429"/>
    </source>
</evidence>
<keyword evidence="6 8" id="KW-1133">Transmembrane helix</keyword>
<dbReference type="AlphaFoldDB" id="A0A450XYH2"/>
<sequence>MNRHNPSGSLMIILALFLGLLLVLAPPFTMLILSFSESRFPSLPWGGWSMEWYRELFLDLPLQMSLLRSTTVGLAAAILANLLGFTAGYWFARCPNPRAIYWAITLLTLPAIIPFILYGVGFLQFIKPFGFARTLIAVIFSPVAMALSFYRCRQLNPEI</sequence>
<keyword evidence="3" id="KW-1003">Cell membrane</keyword>
<reference evidence="10" key="1">
    <citation type="submission" date="2019-02" db="EMBL/GenBank/DDBJ databases">
        <authorList>
            <person name="Gruber-Vodicka R. H."/>
            <person name="Seah K. B. B."/>
        </authorList>
    </citation>
    <scope>NUCLEOTIDE SEQUENCE</scope>
    <source>
        <strain evidence="9">BECK_S312</strain>
        <strain evidence="10">BECK_S426</strain>
    </source>
</reference>